<gene>
    <name evidence="1" type="ORF">FSW04_14055</name>
</gene>
<accession>A0A5B8U668</accession>
<organism evidence="1 2">
    <name type="scientific">Baekduia soli</name>
    <dbReference type="NCBI Taxonomy" id="496014"/>
    <lineage>
        <taxon>Bacteria</taxon>
        <taxon>Bacillati</taxon>
        <taxon>Actinomycetota</taxon>
        <taxon>Thermoleophilia</taxon>
        <taxon>Solirubrobacterales</taxon>
        <taxon>Baekduiaceae</taxon>
        <taxon>Baekduia</taxon>
    </lineage>
</organism>
<evidence type="ECO:0000313" key="1">
    <source>
        <dbReference type="EMBL" id="QEC48583.1"/>
    </source>
</evidence>
<dbReference type="RefSeq" id="WP_146920284.1">
    <property type="nucleotide sequence ID" value="NZ_CP042430.1"/>
</dbReference>
<protein>
    <submittedName>
        <fullName evidence="1">Uncharacterized protein</fullName>
    </submittedName>
</protein>
<dbReference type="Proteomes" id="UP000321805">
    <property type="component" value="Chromosome"/>
</dbReference>
<keyword evidence="2" id="KW-1185">Reference proteome</keyword>
<reference evidence="1 2" key="1">
    <citation type="journal article" date="2018" name="J. Microbiol.">
        <title>Baekduia soli gen. nov., sp. nov., a novel bacterium isolated from the soil of Baekdu Mountain and proposal of a novel family name, Baekduiaceae fam. nov.</title>
        <authorList>
            <person name="An D.S."/>
            <person name="Siddiqi M.Z."/>
            <person name="Kim K.H."/>
            <person name="Yu H.S."/>
            <person name="Im W.T."/>
        </authorList>
    </citation>
    <scope>NUCLEOTIDE SEQUENCE [LARGE SCALE GENOMIC DNA]</scope>
    <source>
        <strain evidence="1 2">BR7-21</strain>
    </source>
</reference>
<name>A0A5B8U668_9ACTN</name>
<dbReference type="EMBL" id="CP042430">
    <property type="protein sequence ID" value="QEC48583.1"/>
    <property type="molecule type" value="Genomic_DNA"/>
</dbReference>
<dbReference type="AlphaFoldDB" id="A0A5B8U668"/>
<dbReference type="KEGG" id="bsol:FSW04_14055"/>
<dbReference type="OrthoDB" id="5263594at2"/>
<evidence type="ECO:0000313" key="2">
    <source>
        <dbReference type="Proteomes" id="UP000321805"/>
    </source>
</evidence>
<sequence length="109" mass="11973">MPTTTTAPKGFFVTRRQRQLITDLALELGREIAVPRSREAASMVIRDALAEQQANQGDTPRPTAKQLRLIEKLSPEDKVPATRQQASARIQQLLDAQKQAATEAVPQAA</sequence>
<proteinExistence type="predicted"/>